<evidence type="ECO:0000313" key="1">
    <source>
        <dbReference type="EMBL" id="VFR01145.1"/>
    </source>
</evidence>
<gene>
    <name evidence="1" type="ORF">CCAM_LOCUS42920</name>
</gene>
<organism evidence="1 2">
    <name type="scientific">Cuscuta campestris</name>
    <dbReference type="NCBI Taxonomy" id="132261"/>
    <lineage>
        <taxon>Eukaryota</taxon>
        <taxon>Viridiplantae</taxon>
        <taxon>Streptophyta</taxon>
        <taxon>Embryophyta</taxon>
        <taxon>Tracheophyta</taxon>
        <taxon>Spermatophyta</taxon>
        <taxon>Magnoliopsida</taxon>
        <taxon>eudicotyledons</taxon>
        <taxon>Gunneridae</taxon>
        <taxon>Pentapetalae</taxon>
        <taxon>asterids</taxon>
        <taxon>lamiids</taxon>
        <taxon>Solanales</taxon>
        <taxon>Convolvulaceae</taxon>
        <taxon>Cuscuteae</taxon>
        <taxon>Cuscuta</taxon>
        <taxon>Cuscuta subgen. Grammica</taxon>
        <taxon>Cuscuta sect. Cleistogrammica</taxon>
    </lineage>
</organism>
<dbReference type="AlphaFoldDB" id="A0A484NMV7"/>
<keyword evidence="2" id="KW-1185">Reference proteome</keyword>
<protein>
    <submittedName>
        <fullName evidence="1">Uncharacterized protein</fullName>
    </submittedName>
</protein>
<dbReference type="Proteomes" id="UP000595140">
    <property type="component" value="Unassembled WGS sequence"/>
</dbReference>
<dbReference type="EMBL" id="OOIL02006729">
    <property type="protein sequence ID" value="VFR01145.1"/>
    <property type="molecule type" value="Genomic_DNA"/>
</dbReference>
<proteinExistence type="predicted"/>
<reference evidence="1 2" key="1">
    <citation type="submission" date="2018-04" db="EMBL/GenBank/DDBJ databases">
        <authorList>
            <person name="Vogel A."/>
        </authorList>
    </citation>
    <scope>NUCLEOTIDE SEQUENCE [LARGE SCALE GENOMIC DNA]</scope>
</reference>
<sequence>MTGCGLAMGKVPIAMGIARVTLLEKTKLADVERDHTAVAIHARAVRVYETAPFDRTGESMEVVYHDD</sequence>
<name>A0A484NMV7_9ASTE</name>
<accession>A0A484NMV7</accession>
<evidence type="ECO:0000313" key="2">
    <source>
        <dbReference type="Proteomes" id="UP000595140"/>
    </source>
</evidence>